<dbReference type="InterPro" id="IPR037523">
    <property type="entry name" value="VOC_core"/>
</dbReference>
<sequence length="364" mass="37604">MAAAVTPPREPTSVVGANPIFAQTMLRVADPAASAAFYTGVLGMSHLTSLEFPALEFSLHFYGYPPAGEAPAPPASAPQEERAAWLWARPYPTVELTHNWGTEKADSGFQGYDNGNDAATGGRGYGHLGVLVDDPVAAVAAMKAAGVKVTREASPFQDVGVLGFVADPDGYLVEIIQRAGGGAGGAASAGPPAGMVGPDPVLAQTMLRVRDPAASIAFYRRLGLTYLTALAFDDFSLHFLGAPPAPPPAATVGGNDRPARAGWLWGLRSPTVELTHNHGTEADAGFGGYHNGNSEPKGFGHLGLIVSDVAAAVEGLRGEGVRVVREASPFQDAGVIAFVADPDGYLVELIQRAGEVGAPYAKPL</sequence>
<keyword evidence="1" id="KW-0479">Metal-binding</keyword>
<evidence type="ECO:0000259" key="2">
    <source>
        <dbReference type="PROSITE" id="PS51819"/>
    </source>
</evidence>
<dbReference type="Pfam" id="PF00903">
    <property type="entry name" value="Glyoxalase"/>
    <property type="match status" value="2"/>
</dbReference>
<dbReference type="GO" id="GO:0004462">
    <property type="term" value="F:lactoylglutathione lyase activity"/>
    <property type="evidence" value="ECO:0007669"/>
    <property type="project" value="InterPro"/>
</dbReference>
<gene>
    <name evidence="3" type="ORF">BU14_0231s0001</name>
</gene>
<accession>A0A1X6P3X7</accession>
<protein>
    <recommendedName>
        <fullName evidence="2">VOC domain-containing protein</fullName>
    </recommendedName>
</protein>
<dbReference type="GO" id="GO:0046872">
    <property type="term" value="F:metal ion binding"/>
    <property type="evidence" value="ECO:0007669"/>
    <property type="project" value="UniProtKB-KW"/>
</dbReference>
<feature type="domain" description="VOC" evidence="2">
    <location>
        <begin position="201"/>
        <end position="352"/>
    </location>
</feature>
<dbReference type="CDD" id="cd07233">
    <property type="entry name" value="GlxI_Zn"/>
    <property type="match status" value="2"/>
</dbReference>
<dbReference type="Gene3D" id="3.10.180.10">
    <property type="entry name" value="2,3-Dihydroxybiphenyl 1,2-Dioxygenase, domain 1"/>
    <property type="match status" value="2"/>
</dbReference>
<dbReference type="PROSITE" id="PS51819">
    <property type="entry name" value="VOC"/>
    <property type="match status" value="2"/>
</dbReference>
<name>A0A1X6P3X7_PORUM</name>
<keyword evidence="4" id="KW-1185">Reference proteome</keyword>
<evidence type="ECO:0000313" key="3">
    <source>
        <dbReference type="EMBL" id="OSX75548.1"/>
    </source>
</evidence>
<dbReference type="SUPFAM" id="SSF54593">
    <property type="entry name" value="Glyoxalase/Bleomycin resistance protein/Dihydroxybiphenyl dioxygenase"/>
    <property type="match status" value="2"/>
</dbReference>
<dbReference type="PANTHER" id="PTHR10374">
    <property type="entry name" value="LACTOYLGLUTATHIONE LYASE GLYOXALASE I"/>
    <property type="match status" value="1"/>
</dbReference>
<dbReference type="PANTHER" id="PTHR10374:SF30">
    <property type="entry name" value="LACTOYLGLUTATHIONE LYASE"/>
    <property type="match status" value="1"/>
</dbReference>
<dbReference type="UniPathway" id="UPA00619">
    <property type="reaction ID" value="UER00675"/>
</dbReference>
<dbReference type="OrthoDB" id="16820at2759"/>
<dbReference type="InterPro" id="IPR029068">
    <property type="entry name" value="Glyas_Bleomycin-R_OHBP_Dase"/>
</dbReference>
<organism evidence="3 4">
    <name type="scientific">Porphyra umbilicalis</name>
    <name type="common">Purple laver</name>
    <name type="synonym">Red alga</name>
    <dbReference type="NCBI Taxonomy" id="2786"/>
    <lineage>
        <taxon>Eukaryota</taxon>
        <taxon>Rhodophyta</taxon>
        <taxon>Bangiophyceae</taxon>
        <taxon>Bangiales</taxon>
        <taxon>Bangiaceae</taxon>
        <taxon>Porphyra</taxon>
    </lineage>
</organism>
<dbReference type="Proteomes" id="UP000218209">
    <property type="component" value="Unassembled WGS sequence"/>
</dbReference>
<evidence type="ECO:0000256" key="1">
    <source>
        <dbReference type="ARBA" id="ARBA00022723"/>
    </source>
</evidence>
<dbReference type="EMBL" id="KV918899">
    <property type="protein sequence ID" value="OSX75548.1"/>
    <property type="molecule type" value="Genomic_DNA"/>
</dbReference>
<dbReference type="AlphaFoldDB" id="A0A1X6P3X7"/>
<dbReference type="PROSITE" id="PS00934">
    <property type="entry name" value="GLYOXALASE_I_1"/>
    <property type="match status" value="2"/>
</dbReference>
<dbReference type="InterPro" id="IPR004360">
    <property type="entry name" value="Glyas_Fos-R_dOase_dom"/>
</dbReference>
<feature type="domain" description="VOC" evidence="2">
    <location>
        <begin position="20"/>
        <end position="178"/>
    </location>
</feature>
<proteinExistence type="predicted"/>
<evidence type="ECO:0000313" key="4">
    <source>
        <dbReference type="Proteomes" id="UP000218209"/>
    </source>
</evidence>
<reference evidence="3 4" key="1">
    <citation type="submission" date="2017-03" db="EMBL/GenBank/DDBJ databases">
        <title>WGS assembly of Porphyra umbilicalis.</title>
        <authorList>
            <person name="Brawley S.H."/>
            <person name="Blouin N.A."/>
            <person name="Ficko-Blean E."/>
            <person name="Wheeler G.L."/>
            <person name="Lohr M."/>
            <person name="Goodson H.V."/>
            <person name="Jenkins J.W."/>
            <person name="Blaby-Haas C.E."/>
            <person name="Helliwell K.E."/>
            <person name="Chan C."/>
            <person name="Marriage T."/>
            <person name="Bhattacharya D."/>
            <person name="Klein A.S."/>
            <person name="Badis Y."/>
            <person name="Brodie J."/>
            <person name="Cao Y."/>
            <person name="Collen J."/>
            <person name="Dittami S.M."/>
            <person name="Gachon C.M."/>
            <person name="Green B.R."/>
            <person name="Karpowicz S."/>
            <person name="Kim J.W."/>
            <person name="Kudahl U."/>
            <person name="Lin S."/>
            <person name="Michel G."/>
            <person name="Mittag M."/>
            <person name="Olson B.J."/>
            <person name="Pangilinan J."/>
            <person name="Peng Y."/>
            <person name="Qiu H."/>
            <person name="Shu S."/>
            <person name="Singer J.T."/>
            <person name="Smith A.G."/>
            <person name="Sprecher B.N."/>
            <person name="Wagner V."/>
            <person name="Wang W."/>
            <person name="Wang Z.-Y."/>
            <person name="Yan J."/>
            <person name="Yarish C."/>
            <person name="Zoeuner-Riek S."/>
            <person name="Zhuang Y."/>
            <person name="Zou Y."/>
            <person name="Lindquist E.A."/>
            <person name="Grimwood J."/>
            <person name="Barry K."/>
            <person name="Rokhsar D.S."/>
            <person name="Schmutz J."/>
            <person name="Stiller J.W."/>
            <person name="Grossman A.R."/>
            <person name="Prochnik S.E."/>
        </authorList>
    </citation>
    <scope>NUCLEOTIDE SEQUENCE [LARGE SCALE GENOMIC DNA]</scope>
    <source>
        <strain evidence="3">4086291</strain>
    </source>
</reference>
<dbReference type="InterPro" id="IPR018146">
    <property type="entry name" value="Glyoxalase_1_CS"/>
</dbReference>